<name>A0A1X2GLQ4_9FUNG</name>
<keyword evidence="4" id="KW-0256">Endoplasmic reticulum</keyword>
<evidence type="ECO:0000313" key="11">
    <source>
        <dbReference type="Proteomes" id="UP000242146"/>
    </source>
</evidence>
<evidence type="ECO:0000259" key="9">
    <source>
        <dbReference type="PROSITE" id="PS51847"/>
    </source>
</evidence>
<dbReference type="GO" id="GO:0015914">
    <property type="term" value="P:phospholipid transport"/>
    <property type="evidence" value="ECO:0007669"/>
    <property type="project" value="TreeGrafter"/>
</dbReference>
<dbReference type="Proteomes" id="UP000242146">
    <property type="component" value="Unassembled WGS sequence"/>
</dbReference>
<dbReference type="PANTHER" id="PTHR13466:SF19">
    <property type="entry name" value="NUCLEUS-VACUOLE JUNCTION PROTEIN 2"/>
    <property type="match status" value="1"/>
</dbReference>
<dbReference type="PROSITE" id="PS51847">
    <property type="entry name" value="SMP"/>
    <property type="match status" value="1"/>
</dbReference>
<keyword evidence="11" id="KW-1185">Reference proteome</keyword>
<keyword evidence="8" id="KW-0472">Membrane</keyword>
<dbReference type="EMBL" id="MCGT01000009">
    <property type="protein sequence ID" value="ORX56717.1"/>
    <property type="molecule type" value="Genomic_DNA"/>
</dbReference>
<comment type="subcellular location">
    <subcellularLocation>
        <location evidence="1">Endoplasmic reticulum membrane</location>
    </subcellularLocation>
</comment>
<keyword evidence="2" id="KW-0813">Transport</keyword>
<organism evidence="10 11">
    <name type="scientific">Hesseltinella vesiculosa</name>
    <dbReference type="NCBI Taxonomy" id="101127"/>
    <lineage>
        <taxon>Eukaryota</taxon>
        <taxon>Fungi</taxon>
        <taxon>Fungi incertae sedis</taxon>
        <taxon>Mucoromycota</taxon>
        <taxon>Mucoromycotina</taxon>
        <taxon>Mucoromycetes</taxon>
        <taxon>Mucorales</taxon>
        <taxon>Cunninghamellaceae</taxon>
        <taxon>Hesseltinella</taxon>
    </lineage>
</organism>
<keyword evidence="5" id="KW-1133">Transmembrane helix</keyword>
<dbReference type="AlphaFoldDB" id="A0A1X2GLQ4"/>
<dbReference type="GO" id="GO:0005789">
    <property type="term" value="C:endoplasmic reticulum membrane"/>
    <property type="evidence" value="ECO:0007669"/>
    <property type="project" value="UniProtKB-SubCell"/>
</dbReference>
<sequence length="286" mass="33011">IYPPGIRDAELFSRPHWIALTPHQKNDTNLQNVYFHSHLCTEKEDWYHSLLRASHESKQALPISSMQPLIQRIHSDTHNLEMQWFNAFFGRLFMGIQRTDQFKQGIWSKILTKVDKINQRRPPFLGEIRVKDIDIGGSLPLVTQPRLHSLTPQGECKLEAMVDYRGAAVHFEIATVLQWTYSERMPPLTMDIVLRITLQSLKGKLQLLIKAPPSNRIWYGFESLPEMQWHIAPLVWEKKVGHSMVVKAIIKHLEDVISDTMVLPHMDDLIFFNSDGLGGIFTESGN</sequence>
<feature type="non-terminal residue" evidence="10">
    <location>
        <position position="1"/>
    </location>
</feature>
<comment type="caution">
    <text evidence="10">The sequence shown here is derived from an EMBL/GenBank/DDBJ whole genome shotgun (WGS) entry which is preliminary data.</text>
</comment>
<evidence type="ECO:0000256" key="3">
    <source>
        <dbReference type="ARBA" id="ARBA00022692"/>
    </source>
</evidence>
<evidence type="ECO:0000313" key="10">
    <source>
        <dbReference type="EMBL" id="ORX56717.1"/>
    </source>
</evidence>
<evidence type="ECO:0000256" key="8">
    <source>
        <dbReference type="ARBA" id="ARBA00023136"/>
    </source>
</evidence>
<evidence type="ECO:0000256" key="1">
    <source>
        <dbReference type="ARBA" id="ARBA00004586"/>
    </source>
</evidence>
<dbReference type="OrthoDB" id="26740at2759"/>
<gene>
    <name evidence="10" type="ORF">DM01DRAFT_1270593</name>
</gene>
<accession>A0A1X2GLQ4</accession>
<dbReference type="PANTHER" id="PTHR13466">
    <property type="entry name" value="TEX2 PROTEIN-RELATED"/>
    <property type="match status" value="1"/>
</dbReference>
<dbReference type="CDD" id="cd21675">
    <property type="entry name" value="SMP_TEX2"/>
    <property type="match status" value="1"/>
</dbReference>
<evidence type="ECO:0000256" key="6">
    <source>
        <dbReference type="ARBA" id="ARBA00023055"/>
    </source>
</evidence>
<reference evidence="10 11" key="1">
    <citation type="submission" date="2016-07" db="EMBL/GenBank/DDBJ databases">
        <title>Pervasive Adenine N6-methylation of Active Genes in Fungi.</title>
        <authorList>
            <consortium name="DOE Joint Genome Institute"/>
            <person name="Mondo S.J."/>
            <person name="Dannebaum R.O."/>
            <person name="Kuo R.C."/>
            <person name="Labutti K."/>
            <person name="Haridas S."/>
            <person name="Kuo A."/>
            <person name="Salamov A."/>
            <person name="Ahrendt S.R."/>
            <person name="Lipzen A."/>
            <person name="Sullivan W."/>
            <person name="Andreopoulos W.B."/>
            <person name="Clum A."/>
            <person name="Lindquist E."/>
            <person name="Daum C."/>
            <person name="Ramamoorthy G.K."/>
            <person name="Gryganskyi A."/>
            <person name="Culley D."/>
            <person name="Magnuson J.K."/>
            <person name="James T.Y."/>
            <person name="O'Malley M.A."/>
            <person name="Stajich J.E."/>
            <person name="Spatafora J.W."/>
            <person name="Visel A."/>
            <person name="Grigoriev I.V."/>
        </authorList>
    </citation>
    <scope>NUCLEOTIDE SEQUENCE [LARGE SCALE GENOMIC DNA]</scope>
    <source>
        <strain evidence="10 11">NRRL 3301</strain>
    </source>
</reference>
<dbReference type="GO" id="GO:1990456">
    <property type="term" value="P:mitochondrion-endoplasmic reticulum membrane tethering"/>
    <property type="evidence" value="ECO:0007669"/>
    <property type="project" value="TreeGrafter"/>
</dbReference>
<evidence type="ECO:0000256" key="5">
    <source>
        <dbReference type="ARBA" id="ARBA00022989"/>
    </source>
</evidence>
<dbReference type="GO" id="GO:0008289">
    <property type="term" value="F:lipid binding"/>
    <property type="evidence" value="ECO:0007669"/>
    <property type="project" value="UniProtKB-KW"/>
</dbReference>
<evidence type="ECO:0000256" key="4">
    <source>
        <dbReference type="ARBA" id="ARBA00022824"/>
    </source>
</evidence>
<evidence type="ECO:0000256" key="2">
    <source>
        <dbReference type="ARBA" id="ARBA00022448"/>
    </source>
</evidence>
<keyword evidence="7" id="KW-0446">Lipid-binding</keyword>
<feature type="domain" description="SMP-LTD" evidence="9">
    <location>
        <begin position="78"/>
        <end position="272"/>
    </location>
</feature>
<proteinExistence type="predicted"/>
<evidence type="ECO:0000256" key="7">
    <source>
        <dbReference type="ARBA" id="ARBA00023121"/>
    </source>
</evidence>
<dbReference type="GO" id="GO:0032865">
    <property type="term" value="C:ERMES complex"/>
    <property type="evidence" value="ECO:0007669"/>
    <property type="project" value="TreeGrafter"/>
</dbReference>
<dbReference type="Pfam" id="PF10296">
    <property type="entry name" value="MMM1"/>
    <property type="match status" value="1"/>
</dbReference>
<dbReference type="STRING" id="101127.A0A1X2GLQ4"/>
<keyword evidence="3" id="KW-0812">Transmembrane</keyword>
<dbReference type="InterPro" id="IPR031468">
    <property type="entry name" value="SMP_LBD"/>
</dbReference>
<keyword evidence="6" id="KW-0445">Lipid transport</keyword>
<dbReference type="InterPro" id="IPR019411">
    <property type="entry name" value="MMM1_dom"/>
</dbReference>
<feature type="non-terminal residue" evidence="10">
    <location>
        <position position="286"/>
    </location>
</feature>
<protein>
    <recommendedName>
        <fullName evidence="9">SMP-LTD domain-containing protein</fullName>
    </recommendedName>
</protein>